<evidence type="ECO:0000313" key="3">
    <source>
        <dbReference type="Proteomes" id="UP000320386"/>
    </source>
</evidence>
<reference evidence="2 3" key="1">
    <citation type="submission" date="2019-02" db="EMBL/GenBank/DDBJ databases">
        <title>Deep-cultivation of Planctomycetes and their phenomic and genomic characterization uncovers novel biology.</title>
        <authorList>
            <person name="Wiegand S."/>
            <person name="Jogler M."/>
            <person name="Boedeker C."/>
            <person name="Pinto D."/>
            <person name="Vollmers J."/>
            <person name="Rivas-Marin E."/>
            <person name="Kohn T."/>
            <person name="Peeters S.H."/>
            <person name="Heuer A."/>
            <person name="Rast P."/>
            <person name="Oberbeckmann S."/>
            <person name="Bunk B."/>
            <person name="Jeske O."/>
            <person name="Meyerdierks A."/>
            <person name="Storesund J.E."/>
            <person name="Kallscheuer N."/>
            <person name="Luecker S."/>
            <person name="Lage O.M."/>
            <person name="Pohl T."/>
            <person name="Merkel B.J."/>
            <person name="Hornburger P."/>
            <person name="Mueller R.-W."/>
            <person name="Bruemmer F."/>
            <person name="Labrenz M."/>
            <person name="Spormann A.M."/>
            <person name="Op den Camp H."/>
            <person name="Overmann J."/>
            <person name="Amann R."/>
            <person name="Jetten M.S.M."/>
            <person name="Mascher T."/>
            <person name="Medema M.H."/>
            <person name="Devos D.P."/>
            <person name="Kaster A.-K."/>
            <person name="Ovreas L."/>
            <person name="Rohde M."/>
            <person name="Galperin M.Y."/>
            <person name="Jogler C."/>
        </authorList>
    </citation>
    <scope>NUCLEOTIDE SEQUENCE [LARGE SCALE GENOMIC DNA]</scope>
    <source>
        <strain evidence="2 3">Pan265</strain>
    </source>
</reference>
<feature type="domain" description="BioF2-like acetyltransferase" evidence="1">
    <location>
        <begin position="155"/>
        <end position="294"/>
    </location>
</feature>
<gene>
    <name evidence="2" type="ORF">Pan265_14690</name>
</gene>
<dbReference type="Pfam" id="PF13480">
    <property type="entry name" value="Acetyltransf_6"/>
    <property type="match status" value="1"/>
</dbReference>
<dbReference type="OrthoDB" id="9773932at2"/>
<dbReference type="SUPFAM" id="SSF55729">
    <property type="entry name" value="Acyl-CoA N-acyltransferases (Nat)"/>
    <property type="match status" value="1"/>
</dbReference>
<accession>A0A518BXB6</accession>
<dbReference type="InterPro" id="IPR016181">
    <property type="entry name" value="Acyl_CoA_acyltransferase"/>
</dbReference>
<dbReference type="InterPro" id="IPR017469">
    <property type="entry name" value="PEP-CTERM_FemAB-rel"/>
</dbReference>
<sequence>MIETHTRPEASTREHILAYLRAHPHAAPELHPAWLTALRTGLAHEPTLLIHRTGRSGDIRGLLPLAWVRSRLFGRFLVSLPFLNRAGVLADDPDAATRLIDAAVQLARQGRADYLELRHAGQPTEHRALTETRDDKPRMILDLPGSPDKLWDGFKAKVRNQVRKADRYHPAITFGRHELLDGFYSVFAVTMRDLGTPVYPKRFFRAILDALPDHAELALVTIEEAAVAGALLIHDPVHNHTTQVPSAACLRSANSMNANMFMYHHLLNRAIERSASRFDFGRSTLDSGTYRFKKQWGAQPEPTHWQQMPLHGDTHAARPDNPRYQSRIETWRKLPVWLTRVIGPPIVRCIP</sequence>
<evidence type="ECO:0000259" key="1">
    <source>
        <dbReference type="Pfam" id="PF13480"/>
    </source>
</evidence>
<name>A0A518BXB6_9BACT</name>
<dbReference type="PANTHER" id="PTHR36174">
    <property type="entry name" value="LIPID II:GLYCINE GLYCYLTRANSFERASE"/>
    <property type="match status" value="1"/>
</dbReference>
<protein>
    <submittedName>
        <fullName evidence="2">FemAB family protein</fullName>
    </submittedName>
</protein>
<dbReference type="KEGG" id="mcad:Pan265_14690"/>
<dbReference type="NCBIfam" id="TIGR03019">
    <property type="entry name" value="pepcterm_femAB"/>
    <property type="match status" value="1"/>
</dbReference>
<proteinExistence type="predicted"/>
<dbReference type="PANTHER" id="PTHR36174:SF1">
    <property type="entry name" value="LIPID II:GLYCINE GLYCYLTRANSFERASE"/>
    <property type="match status" value="1"/>
</dbReference>
<dbReference type="InterPro" id="IPR050644">
    <property type="entry name" value="PG_Glycine_Bridge_Synth"/>
</dbReference>
<dbReference type="RefSeq" id="WP_145445754.1">
    <property type="nucleotide sequence ID" value="NZ_CP036280.1"/>
</dbReference>
<evidence type="ECO:0000313" key="2">
    <source>
        <dbReference type="EMBL" id="QDU71617.1"/>
    </source>
</evidence>
<dbReference type="Gene3D" id="3.40.630.30">
    <property type="match status" value="1"/>
</dbReference>
<dbReference type="Proteomes" id="UP000320386">
    <property type="component" value="Chromosome"/>
</dbReference>
<keyword evidence="3" id="KW-1185">Reference proteome</keyword>
<dbReference type="InterPro" id="IPR038740">
    <property type="entry name" value="BioF2-like_GNAT_dom"/>
</dbReference>
<dbReference type="AlphaFoldDB" id="A0A518BXB6"/>
<dbReference type="EMBL" id="CP036280">
    <property type="protein sequence ID" value="QDU71617.1"/>
    <property type="molecule type" value="Genomic_DNA"/>
</dbReference>
<organism evidence="2 3">
    <name type="scientific">Mucisphaera calidilacus</name>
    <dbReference type="NCBI Taxonomy" id="2527982"/>
    <lineage>
        <taxon>Bacteria</taxon>
        <taxon>Pseudomonadati</taxon>
        <taxon>Planctomycetota</taxon>
        <taxon>Phycisphaerae</taxon>
        <taxon>Phycisphaerales</taxon>
        <taxon>Phycisphaeraceae</taxon>
        <taxon>Mucisphaera</taxon>
    </lineage>
</organism>